<comment type="caution">
    <text evidence="1">The sequence shown here is derived from an EMBL/GenBank/DDBJ whole genome shotgun (WGS) entry which is preliminary data.</text>
</comment>
<keyword evidence="2" id="KW-1185">Reference proteome</keyword>
<organism evidence="1 2">
    <name type="scientific">Vermiconidia calcicola</name>
    <dbReference type="NCBI Taxonomy" id="1690605"/>
    <lineage>
        <taxon>Eukaryota</taxon>
        <taxon>Fungi</taxon>
        <taxon>Dikarya</taxon>
        <taxon>Ascomycota</taxon>
        <taxon>Pezizomycotina</taxon>
        <taxon>Dothideomycetes</taxon>
        <taxon>Dothideomycetidae</taxon>
        <taxon>Mycosphaerellales</taxon>
        <taxon>Extremaceae</taxon>
        <taxon>Vermiconidia</taxon>
    </lineage>
</organism>
<dbReference type="Proteomes" id="UP001281147">
    <property type="component" value="Unassembled WGS sequence"/>
</dbReference>
<dbReference type="EMBL" id="JAUTXU010000214">
    <property type="protein sequence ID" value="KAK3698125.1"/>
    <property type="molecule type" value="Genomic_DNA"/>
</dbReference>
<sequence>MMQQSGNRVQIQARMKRLEQAYNRRTRNSPTRPQPDRRAAETPFEDSDGDDTLTPQDQRCGTTEEDGEGGEGGGRKGEEGTTAESQTSAQPEEQDRTNENVACGCEDREDMKAALNEVLETYAAGMVGGLQQLPRALERYEEVNDLRHGIIDRYAIETLSKVSAIESHITNIATAIASQAEDRDIILQAVGRGIAAQWRSDALRVTRSDGSKMKTPAAHESSPASMGEEVELQVKEVEVEGEGEEEEEVVAADDAEPKEQAHHSLEMPATGNFSIDFELQGEEKAGRTDSQIEWRTVALLEKEATTDDIDGGKQKKLEGRDGEESGRRVLGEAERRGEEDYGREHFQAEDGELEDRAFGDHKHKAINGYAVDGLDVKHPAAEDFNVNVHETYNVVLEEGTAEDFALEASTSELSHVEDSAAEEINIDDSAAEAFYIEGSTADEMDDKKSAVDEPLMEDFAVEYPVTEDAAVEYNAIIYPAVEYPAIDGPVAEDDLIGEEAVGGRIVDGAQESSSTAKGLSKIPASDFFDFERRNGGGDSGREEDGREEGDDVDDRLARMDEATTRNLGF</sequence>
<evidence type="ECO:0000313" key="1">
    <source>
        <dbReference type="EMBL" id="KAK3698125.1"/>
    </source>
</evidence>
<proteinExistence type="predicted"/>
<accession>A0ACC3MMJ1</accession>
<evidence type="ECO:0000313" key="2">
    <source>
        <dbReference type="Proteomes" id="UP001281147"/>
    </source>
</evidence>
<reference evidence="1" key="1">
    <citation type="submission" date="2023-07" db="EMBL/GenBank/DDBJ databases">
        <title>Black Yeasts Isolated from many extreme environments.</title>
        <authorList>
            <person name="Coleine C."/>
            <person name="Stajich J.E."/>
            <person name="Selbmann L."/>
        </authorList>
    </citation>
    <scope>NUCLEOTIDE SEQUENCE</scope>
    <source>
        <strain evidence="1">CCFEE 5714</strain>
    </source>
</reference>
<protein>
    <submittedName>
        <fullName evidence="1">Uncharacterized protein</fullName>
    </submittedName>
</protein>
<gene>
    <name evidence="1" type="ORF">LTR37_017083</name>
</gene>
<name>A0ACC3MMJ1_9PEZI</name>